<accession>A0A1J4KR31</accession>
<keyword evidence="2" id="KW-1185">Reference proteome</keyword>
<dbReference type="Proteomes" id="UP000179807">
    <property type="component" value="Unassembled WGS sequence"/>
</dbReference>
<name>A0A1J4KR31_9EUKA</name>
<evidence type="ECO:0000313" key="2">
    <source>
        <dbReference type="Proteomes" id="UP000179807"/>
    </source>
</evidence>
<organism evidence="1 2">
    <name type="scientific">Tritrichomonas foetus</name>
    <dbReference type="NCBI Taxonomy" id="1144522"/>
    <lineage>
        <taxon>Eukaryota</taxon>
        <taxon>Metamonada</taxon>
        <taxon>Parabasalia</taxon>
        <taxon>Tritrichomonadida</taxon>
        <taxon>Tritrichomonadidae</taxon>
        <taxon>Tritrichomonas</taxon>
    </lineage>
</organism>
<protein>
    <submittedName>
        <fullName evidence="1">Uncharacterized protein</fullName>
    </submittedName>
</protein>
<gene>
    <name evidence="1" type="ORF">TRFO_16075</name>
</gene>
<dbReference type="AlphaFoldDB" id="A0A1J4KR31"/>
<sequence length="333" mass="38465">MLIKITHKIQRLNDEEPISNFFLKLDKSKNRDVYILNPQISNDDVLNSMKNSLRNNDLLNFSLIKLYNNVENNAMLASKIFWLSIPFLVTSSTKLNSVKLFAAIVQHCAILEFPNNCNLRKAIMQFEKTLALDFSKNFAKSISMLISPILLNEESKQFALSILKKYYVKFYSHLENLAYLLLPIYAFGQQTDLDELNINFSTLQYYTTMNFNPSKAEMQIWCALFIFWALSVDYKPQRSNDLLDALDCMMSTLNGFTALIKVKLFEFVKVQSLNSFTSRDRIDKLRNKININHDFQSGSCELSSPIVESKNITDLNDITLQFIIGTQEYLNSP</sequence>
<reference evidence="1" key="1">
    <citation type="submission" date="2016-10" db="EMBL/GenBank/DDBJ databases">
        <authorList>
            <person name="Benchimol M."/>
            <person name="Almeida L.G."/>
            <person name="Vasconcelos A.T."/>
            <person name="Perreira-Neves A."/>
            <person name="Rosa I.A."/>
            <person name="Tasca T."/>
            <person name="Bogo M.R."/>
            <person name="de Souza W."/>
        </authorList>
    </citation>
    <scope>NUCLEOTIDE SEQUENCE [LARGE SCALE GENOMIC DNA]</scope>
    <source>
        <strain evidence="1">K</strain>
    </source>
</reference>
<dbReference type="EMBL" id="MLAK01000485">
    <property type="protein sequence ID" value="OHT13745.1"/>
    <property type="molecule type" value="Genomic_DNA"/>
</dbReference>
<dbReference type="RefSeq" id="XP_068366881.1">
    <property type="nucleotide sequence ID" value="XM_068498762.1"/>
</dbReference>
<dbReference type="VEuPathDB" id="TrichDB:TRFO_16075"/>
<dbReference type="GeneID" id="94833466"/>
<proteinExistence type="predicted"/>
<comment type="caution">
    <text evidence="1">The sequence shown here is derived from an EMBL/GenBank/DDBJ whole genome shotgun (WGS) entry which is preliminary data.</text>
</comment>
<evidence type="ECO:0000313" key="1">
    <source>
        <dbReference type="EMBL" id="OHT13745.1"/>
    </source>
</evidence>